<dbReference type="EMBL" id="MFAF01000084">
    <property type="protein sequence ID" value="OGD75060.1"/>
    <property type="molecule type" value="Genomic_DNA"/>
</dbReference>
<dbReference type="InterPro" id="IPR052046">
    <property type="entry name" value="GH57_Enzymes"/>
</dbReference>
<dbReference type="SUPFAM" id="SSF88713">
    <property type="entry name" value="Glycoside hydrolase/deacetylase"/>
    <property type="match status" value="1"/>
</dbReference>
<protein>
    <recommendedName>
        <fullName evidence="7">Glycoside hydrolase family 57 N-terminal domain-containing protein</fullName>
    </recommendedName>
</protein>
<reference evidence="5 6" key="1">
    <citation type="journal article" date="2016" name="Nat. Commun.">
        <title>Thousands of microbial genomes shed light on interconnected biogeochemical processes in an aquifer system.</title>
        <authorList>
            <person name="Anantharaman K."/>
            <person name="Brown C.T."/>
            <person name="Hug L.A."/>
            <person name="Sharon I."/>
            <person name="Castelle C.J."/>
            <person name="Probst A.J."/>
            <person name="Thomas B.C."/>
            <person name="Singh A."/>
            <person name="Wilkins M.J."/>
            <person name="Karaoz U."/>
            <person name="Brodie E.L."/>
            <person name="Williams K.H."/>
            <person name="Hubbard S.S."/>
            <person name="Banfield J.F."/>
        </authorList>
    </citation>
    <scope>NUCLEOTIDE SEQUENCE [LARGE SCALE GENOMIC DNA]</scope>
</reference>
<name>A0A1F5F622_9BACT</name>
<evidence type="ECO:0000313" key="6">
    <source>
        <dbReference type="Proteomes" id="UP000177187"/>
    </source>
</evidence>
<comment type="similarity">
    <text evidence="1">Belongs to the glycosyl hydrolase 57 family.</text>
</comment>
<dbReference type="GO" id="GO:0005975">
    <property type="term" value="P:carbohydrate metabolic process"/>
    <property type="evidence" value="ECO:0007669"/>
    <property type="project" value="InterPro"/>
</dbReference>
<dbReference type="Pfam" id="PF03065">
    <property type="entry name" value="Glyco_hydro_57"/>
    <property type="match status" value="1"/>
</dbReference>
<keyword evidence="2" id="KW-0119">Carbohydrate metabolism</keyword>
<evidence type="ECO:0000256" key="1">
    <source>
        <dbReference type="ARBA" id="ARBA00006821"/>
    </source>
</evidence>
<dbReference type="InterPro" id="IPR015178">
    <property type="entry name" value="A-amylase/a-glucTrfase_central"/>
</dbReference>
<proteinExistence type="inferred from homology"/>
<dbReference type="Proteomes" id="UP000177187">
    <property type="component" value="Unassembled WGS sequence"/>
</dbReference>
<dbReference type="AlphaFoldDB" id="A0A1F5F622"/>
<evidence type="ECO:0008006" key="7">
    <source>
        <dbReference type="Google" id="ProtNLM"/>
    </source>
</evidence>
<evidence type="ECO:0000256" key="2">
    <source>
        <dbReference type="ARBA" id="ARBA00023277"/>
    </source>
</evidence>
<accession>A0A1F5F622</accession>
<evidence type="ECO:0000259" key="3">
    <source>
        <dbReference type="Pfam" id="PF03065"/>
    </source>
</evidence>
<sequence length="689" mass="76137">MPPRPAASRGSSPLLVPILFHLHQPVGNFPGTFEYAYRRSYSPLVEALSSSGLKFNLHISGALLDWLLVNRRPFIELLRSLVIVGRLEILGGGYYEPILPMIPAGDRHRQLTRLFCRVEELFGRRPWGAWLAERVWEPELAADLARAGYRYTLLDHRHFLDLGWRPVQMHSIFSTEHDGEVLAVFPIDEPIRYLIPWEEPERTVEYLAGCRPIAPAGRAVVVVMSDAETMGLWPARRGTTYDLCYRDGWMARFLSGLSDPPWIETVLLSEALEQEPPRRLVYLPTASYDRMGVWALPTEARSRLESLPGRLEKAGLAPELRLEVKRFARGTHWRNFLVKYPAAGRLHLAYLHTRDRLAGAEDALEPAEADRLLDLLDAAAVNDGYWHGLFGGVYYHFLRHHCYRCLAEVLARLDRGSRRRVVECDYERLGRPGVVVSDPEQTLVLDHGGAVLDWLSKAPPAGLAGGFTRIPEPYHRGNERGFTVDRARRGFCRLVVMPGNAAKERLLAGTGVALFPELTGPVVRGSRVGYTGSVSPGGGKVGVELAYSPVRGGWGCTVTLVNTGSKAVAMTLALDSSPSPPSGPRDLELTFHSTGSSGPVPQKITGRHGRGSVASWSLADRRAGLVVTSEAEPAASLWSSPVITVEGTEAGIKRSWQGLQLVWAWSLSLAPGEERRMEARFTLSTGGAP</sequence>
<dbReference type="PANTHER" id="PTHR36306:SF1">
    <property type="entry name" value="ALPHA-AMYLASE-RELATED"/>
    <property type="match status" value="1"/>
</dbReference>
<dbReference type="InterPro" id="IPR014718">
    <property type="entry name" value="GH-type_carb-bd"/>
</dbReference>
<comment type="caution">
    <text evidence="5">The sequence shown here is derived from an EMBL/GenBank/DDBJ whole genome shotgun (WGS) entry which is preliminary data.</text>
</comment>
<dbReference type="STRING" id="1817816.A2Y64_05075"/>
<feature type="domain" description="Alpha-amylase/4-alpha-glucanotransferase central" evidence="4">
    <location>
        <begin position="332"/>
        <end position="407"/>
    </location>
</feature>
<dbReference type="PANTHER" id="PTHR36306">
    <property type="entry name" value="ALPHA-AMYLASE-RELATED-RELATED"/>
    <property type="match status" value="1"/>
</dbReference>
<feature type="domain" description="Glycoside hydrolase family 57 N-terminal" evidence="3">
    <location>
        <begin position="20"/>
        <end position="284"/>
    </location>
</feature>
<organism evidence="5 6">
    <name type="scientific">Candidatus Coatesbacteria bacterium RBG_13_66_14</name>
    <dbReference type="NCBI Taxonomy" id="1817816"/>
    <lineage>
        <taxon>Bacteria</taxon>
        <taxon>Candidatus Coatesiibacteriota</taxon>
    </lineage>
</organism>
<dbReference type="SUPFAM" id="SSF88688">
    <property type="entry name" value="Families 57/38 glycoside transferase middle domain"/>
    <property type="match status" value="1"/>
</dbReference>
<dbReference type="Gene3D" id="2.70.98.10">
    <property type="match status" value="1"/>
</dbReference>
<dbReference type="Pfam" id="PF09094">
    <property type="entry name" value="AmyA-A_glucT_m"/>
    <property type="match status" value="1"/>
</dbReference>
<dbReference type="InterPro" id="IPR011330">
    <property type="entry name" value="Glyco_hydro/deAcase_b/a-brl"/>
</dbReference>
<evidence type="ECO:0000313" key="5">
    <source>
        <dbReference type="EMBL" id="OGD75060.1"/>
    </source>
</evidence>
<dbReference type="Gene3D" id="3.20.110.20">
    <property type="match status" value="1"/>
</dbReference>
<dbReference type="InterPro" id="IPR028995">
    <property type="entry name" value="Glyco_hydro_57/38_cen_sf"/>
</dbReference>
<gene>
    <name evidence="5" type="ORF">A2Y64_05075</name>
</gene>
<evidence type="ECO:0000259" key="4">
    <source>
        <dbReference type="Pfam" id="PF09094"/>
    </source>
</evidence>
<dbReference type="InterPro" id="IPR004300">
    <property type="entry name" value="Glyco_hydro_57_N"/>
</dbReference>
<dbReference type="GO" id="GO:0003824">
    <property type="term" value="F:catalytic activity"/>
    <property type="evidence" value="ECO:0007669"/>
    <property type="project" value="InterPro"/>
</dbReference>
<dbReference type="GO" id="GO:0030246">
    <property type="term" value="F:carbohydrate binding"/>
    <property type="evidence" value="ECO:0007669"/>
    <property type="project" value="InterPro"/>
</dbReference>